<evidence type="ECO:0000313" key="5">
    <source>
        <dbReference type="Proteomes" id="UP000184315"/>
    </source>
</evidence>
<evidence type="ECO:0000256" key="2">
    <source>
        <dbReference type="SAM" id="Phobius"/>
    </source>
</evidence>
<feature type="region of interest" description="Disordered" evidence="1">
    <location>
        <begin position="44"/>
        <end position="100"/>
    </location>
</feature>
<reference evidence="5" key="1">
    <citation type="submission" date="2015-10" db="EMBL/GenBank/DDBJ databases">
        <authorList>
            <person name="Regsiter A."/>
            <person name="william w."/>
        </authorList>
    </citation>
    <scope>NUCLEOTIDE SEQUENCE [LARGE SCALE GENOMIC DNA]</scope>
</reference>
<gene>
    <name evidence="4" type="ORF">PL9214430156</name>
</gene>
<feature type="domain" description="Peptidase C-terminal archaeal/bacterial" evidence="3">
    <location>
        <begin position="112"/>
        <end position="177"/>
    </location>
</feature>
<dbReference type="SUPFAM" id="SSF89260">
    <property type="entry name" value="Collagen-binding domain"/>
    <property type="match status" value="1"/>
</dbReference>
<evidence type="ECO:0000259" key="3">
    <source>
        <dbReference type="Pfam" id="PF04151"/>
    </source>
</evidence>
<dbReference type="Pfam" id="PF04151">
    <property type="entry name" value="PPC"/>
    <property type="match status" value="1"/>
</dbReference>
<dbReference type="RefSeq" id="WP_083579977.1">
    <property type="nucleotide sequence ID" value="NZ_LN889796.1"/>
</dbReference>
<dbReference type="Proteomes" id="UP000184315">
    <property type="component" value="Unassembled WGS sequence"/>
</dbReference>
<feature type="compositionally biased region" description="Pro residues" evidence="1">
    <location>
        <begin position="48"/>
        <end position="58"/>
    </location>
</feature>
<sequence length="192" mass="21301">MQKMLIWTTTMGVLVFLQTPLLNVLNISKIEPWRGLIPENVLAQETPTPQPSVSPSPVPEVEETPAPNPTPTPQPSPTETPPTPTPNPILLDKQGELQEGDKVLPSDKSLYDEYTFEGQQGQQVTISLESSEFDTYLAVYTPDNQLLQEHDDINQNNSNSQITVTLPKTGTYRVIVNAYDSKGKGKYLLKVQ</sequence>
<proteinExistence type="predicted"/>
<feature type="compositionally biased region" description="Pro residues" evidence="1">
    <location>
        <begin position="66"/>
        <end position="87"/>
    </location>
</feature>
<keyword evidence="2" id="KW-1133">Transmembrane helix</keyword>
<organism evidence="4 5">
    <name type="scientific">Planktothrix tepida PCC 9214</name>
    <dbReference type="NCBI Taxonomy" id="671072"/>
    <lineage>
        <taxon>Bacteria</taxon>
        <taxon>Bacillati</taxon>
        <taxon>Cyanobacteriota</taxon>
        <taxon>Cyanophyceae</taxon>
        <taxon>Oscillatoriophycideae</taxon>
        <taxon>Oscillatoriales</taxon>
        <taxon>Microcoleaceae</taxon>
        <taxon>Planktothrix</taxon>
    </lineage>
</organism>
<keyword evidence="2" id="KW-0472">Membrane</keyword>
<name>A0A1J1LI51_9CYAN</name>
<dbReference type="AlphaFoldDB" id="A0A1J1LI51"/>
<accession>A0A1J1LI51</accession>
<keyword evidence="2" id="KW-0812">Transmembrane</keyword>
<dbReference type="Gene3D" id="2.60.120.380">
    <property type="match status" value="1"/>
</dbReference>
<protein>
    <recommendedName>
        <fullName evidence="3">Peptidase C-terminal archaeal/bacterial domain-containing protein</fullName>
    </recommendedName>
</protein>
<dbReference type="InterPro" id="IPR007280">
    <property type="entry name" value="Peptidase_C_arc/bac"/>
</dbReference>
<feature type="transmembrane region" description="Helical" evidence="2">
    <location>
        <begin position="6"/>
        <end position="25"/>
    </location>
</feature>
<evidence type="ECO:0000313" key="4">
    <source>
        <dbReference type="EMBL" id="CUR32184.1"/>
    </source>
</evidence>
<evidence type="ECO:0000256" key="1">
    <source>
        <dbReference type="SAM" id="MobiDB-lite"/>
    </source>
</evidence>
<dbReference type="STRING" id="671072.PL9214430156"/>
<dbReference type="EMBL" id="CZDF01000148">
    <property type="protein sequence ID" value="CUR32184.1"/>
    <property type="molecule type" value="Genomic_DNA"/>
</dbReference>
<keyword evidence="5" id="KW-1185">Reference proteome</keyword>